<keyword evidence="2" id="KW-1133">Transmembrane helix</keyword>
<feature type="compositionally biased region" description="Low complexity" evidence="1">
    <location>
        <begin position="369"/>
        <end position="386"/>
    </location>
</feature>
<gene>
    <name evidence="4" type="ORF">CVT24_005696</name>
</gene>
<evidence type="ECO:0000256" key="2">
    <source>
        <dbReference type="SAM" id="Phobius"/>
    </source>
</evidence>
<evidence type="ECO:0000313" key="4">
    <source>
        <dbReference type="EMBL" id="PPQ63236.1"/>
    </source>
</evidence>
<accession>A0A409V991</accession>
<dbReference type="InParanoid" id="A0A409V991"/>
<feature type="domain" description="DUF6533" evidence="3">
    <location>
        <begin position="93"/>
        <end position="128"/>
    </location>
</feature>
<dbReference type="Proteomes" id="UP000284842">
    <property type="component" value="Unassembled WGS sequence"/>
</dbReference>
<name>A0A409V991_9AGAR</name>
<feature type="transmembrane region" description="Helical" evidence="2">
    <location>
        <begin position="226"/>
        <end position="244"/>
    </location>
</feature>
<reference evidence="4 5" key="1">
    <citation type="journal article" date="2018" name="Evol. Lett.">
        <title>Horizontal gene cluster transfer increased hallucinogenic mushroom diversity.</title>
        <authorList>
            <person name="Reynolds H.T."/>
            <person name="Vijayakumar V."/>
            <person name="Gluck-Thaler E."/>
            <person name="Korotkin H.B."/>
            <person name="Matheny P.B."/>
            <person name="Slot J.C."/>
        </authorList>
    </citation>
    <scope>NUCLEOTIDE SEQUENCE [LARGE SCALE GENOMIC DNA]</scope>
    <source>
        <strain evidence="4 5">2629</strain>
    </source>
</reference>
<dbReference type="OrthoDB" id="3350812at2759"/>
<dbReference type="AlphaFoldDB" id="A0A409V991"/>
<evidence type="ECO:0000313" key="5">
    <source>
        <dbReference type="Proteomes" id="UP000284842"/>
    </source>
</evidence>
<dbReference type="Pfam" id="PF20151">
    <property type="entry name" value="DUF6533"/>
    <property type="match status" value="1"/>
</dbReference>
<feature type="region of interest" description="Disordered" evidence="1">
    <location>
        <begin position="365"/>
        <end position="386"/>
    </location>
</feature>
<proteinExistence type="predicted"/>
<keyword evidence="2" id="KW-0812">Transmembrane</keyword>
<comment type="caution">
    <text evidence="4">The sequence shown here is derived from an EMBL/GenBank/DDBJ whole genome shotgun (WGS) entry which is preliminary data.</text>
</comment>
<evidence type="ECO:0000259" key="3">
    <source>
        <dbReference type="Pfam" id="PF20151"/>
    </source>
</evidence>
<keyword evidence="5" id="KW-1185">Reference proteome</keyword>
<feature type="transmembrane region" description="Helical" evidence="2">
    <location>
        <begin position="256"/>
        <end position="274"/>
    </location>
</feature>
<sequence length="386" mass="44736">MIFLYIWCASPHFHWFVAQVSQESVVLLKHRLSKVLGAGHVPMDLTVQELVDSITYTRIVSVCILSQLLLPVSNTVTVCECWDNSYHRPFAKVYDYLQTLDREIRTIWSQKWNYTKFLFILTRYSTLLEAFVVTYQLSVPGEWYSDCTVAFKANAWLFVLGLGVGEMIMTLRTWAIWGKNRALMWFLPIFYLGVWISGFAVTGIFLESLEFGPNPRTPYVGCYATYVDPIIFIDWILLLFYDAGKHFLFQYATFPKRLFLVMFVLVLIPAWKVFRGGGTSQLLVVVYRDGLMYYLYLFGKSRAHFLKSSLNSMYLQQHYPSRISWLLSLLPMSRALHGILACRVVLHIDEHARPVQVEPPFAQQNTNPSFQFKHSQSQSGSSSKWV</sequence>
<dbReference type="InterPro" id="IPR045340">
    <property type="entry name" value="DUF6533"/>
</dbReference>
<keyword evidence="2" id="KW-0472">Membrane</keyword>
<dbReference type="EMBL" id="NHTK01006128">
    <property type="protein sequence ID" value="PPQ63236.1"/>
    <property type="molecule type" value="Genomic_DNA"/>
</dbReference>
<evidence type="ECO:0000256" key="1">
    <source>
        <dbReference type="SAM" id="MobiDB-lite"/>
    </source>
</evidence>
<feature type="transmembrane region" description="Helical" evidence="2">
    <location>
        <begin position="182"/>
        <end position="206"/>
    </location>
</feature>
<organism evidence="4 5">
    <name type="scientific">Panaeolus cyanescens</name>
    <dbReference type="NCBI Taxonomy" id="181874"/>
    <lineage>
        <taxon>Eukaryota</taxon>
        <taxon>Fungi</taxon>
        <taxon>Dikarya</taxon>
        <taxon>Basidiomycota</taxon>
        <taxon>Agaricomycotina</taxon>
        <taxon>Agaricomycetes</taxon>
        <taxon>Agaricomycetidae</taxon>
        <taxon>Agaricales</taxon>
        <taxon>Agaricineae</taxon>
        <taxon>Galeropsidaceae</taxon>
        <taxon>Panaeolus</taxon>
    </lineage>
</organism>
<feature type="transmembrane region" description="Helical" evidence="2">
    <location>
        <begin position="117"/>
        <end position="135"/>
    </location>
</feature>
<protein>
    <recommendedName>
        <fullName evidence="3">DUF6533 domain-containing protein</fullName>
    </recommendedName>
</protein>
<feature type="transmembrane region" description="Helical" evidence="2">
    <location>
        <begin position="155"/>
        <end position="175"/>
    </location>
</feature>